<name>A0A653CEE8_CALMS</name>
<proteinExistence type="predicted"/>
<sequence length="72" mass="8236">MLYAKNVLVVLFLLSVVLAGIDARTMQDKCKSDDDCKQFQYLCAVGGNRYNKVVKMRCYVNGRCHCRLVKKT</sequence>
<evidence type="ECO:0000313" key="3">
    <source>
        <dbReference type="Proteomes" id="UP000410492"/>
    </source>
</evidence>
<keyword evidence="1" id="KW-0732">Signal</keyword>
<evidence type="ECO:0000256" key="1">
    <source>
        <dbReference type="SAM" id="SignalP"/>
    </source>
</evidence>
<feature type="signal peptide" evidence="1">
    <location>
        <begin position="1"/>
        <end position="23"/>
    </location>
</feature>
<dbReference type="AlphaFoldDB" id="A0A653CEE8"/>
<evidence type="ECO:0000313" key="2">
    <source>
        <dbReference type="EMBL" id="VEN46116.1"/>
    </source>
</evidence>
<organism evidence="2 3">
    <name type="scientific">Callosobruchus maculatus</name>
    <name type="common">Southern cowpea weevil</name>
    <name type="synonym">Pulse bruchid</name>
    <dbReference type="NCBI Taxonomy" id="64391"/>
    <lineage>
        <taxon>Eukaryota</taxon>
        <taxon>Metazoa</taxon>
        <taxon>Ecdysozoa</taxon>
        <taxon>Arthropoda</taxon>
        <taxon>Hexapoda</taxon>
        <taxon>Insecta</taxon>
        <taxon>Pterygota</taxon>
        <taxon>Neoptera</taxon>
        <taxon>Endopterygota</taxon>
        <taxon>Coleoptera</taxon>
        <taxon>Polyphaga</taxon>
        <taxon>Cucujiformia</taxon>
        <taxon>Chrysomeloidea</taxon>
        <taxon>Chrysomelidae</taxon>
        <taxon>Bruchinae</taxon>
        <taxon>Bruchini</taxon>
        <taxon>Callosobruchus</taxon>
    </lineage>
</organism>
<dbReference type="Proteomes" id="UP000410492">
    <property type="component" value="Unassembled WGS sequence"/>
</dbReference>
<protein>
    <submittedName>
        <fullName evidence="2">Uncharacterized protein</fullName>
    </submittedName>
</protein>
<reference evidence="2 3" key="1">
    <citation type="submission" date="2019-01" db="EMBL/GenBank/DDBJ databases">
        <authorList>
            <person name="Sayadi A."/>
        </authorList>
    </citation>
    <scope>NUCLEOTIDE SEQUENCE [LARGE SCALE GENOMIC DNA]</scope>
</reference>
<feature type="chain" id="PRO_5024924365" evidence="1">
    <location>
        <begin position="24"/>
        <end position="72"/>
    </location>
</feature>
<gene>
    <name evidence="2" type="ORF">CALMAC_LOCUS8320</name>
</gene>
<dbReference type="EMBL" id="CAACVG010007570">
    <property type="protein sequence ID" value="VEN46116.1"/>
    <property type="molecule type" value="Genomic_DNA"/>
</dbReference>
<keyword evidence="3" id="KW-1185">Reference proteome</keyword>
<accession>A0A653CEE8</accession>